<gene>
    <name evidence="2" type="ORF">L596_013466</name>
</gene>
<reference evidence="2 3" key="1">
    <citation type="journal article" date="2015" name="Genome Biol.">
        <title>Comparative genomics of Steinernema reveals deeply conserved gene regulatory networks.</title>
        <authorList>
            <person name="Dillman A.R."/>
            <person name="Macchietto M."/>
            <person name="Porter C.F."/>
            <person name="Rogers A."/>
            <person name="Williams B."/>
            <person name="Antoshechkin I."/>
            <person name="Lee M.M."/>
            <person name="Goodwin Z."/>
            <person name="Lu X."/>
            <person name="Lewis E.E."/>
            <person name="Goodrich-Blair H."/>
            <person name="Stock S.P."/>
            <person name="Adams B.J."/>
            <person name="Sternberg P.W."/>
            <person name="Mortazavi A."/>
        </authorList>
    </citation>
    <scope>NUCLEOTIDE SEQUENCE [LARGE SCALE GENOMIC DNA]</scope>
    <source>
        <strain evidence="2 3">ALL</strain>
    </source>
</reference>
<dbReference type="InterPro" id="IPR036186">
    <property type="entry name" value="Serpin_sf"/>
</dbReference>
<protein>
    <recommendedName>
        <fullName evidence="1">Serpin domain-containing protein</fullName>
    </recommendedName>
</protein>
<evidence type="ECO:0000259" key="1">
    <source>
        <dbReference type="Pfam" id="PF00079"/>
    </source>
</evidence>
<evidence type="ECO:0000313" key="3">
    <source>
        <dbReference type="Proteomes" id="UP000298663"/>
    </source>
</evidence>
<evidence type="ECO:0000313" key="2">
    <source>
        <dbReference type="EMBL" id="TKR89345.1"/>
    </source>
</evidence>
<feature type="domain" description="Serpin" evidence="1">
    <location>
        <begin position="4"/>
        <end position="126"/>
    </location>
</feature>
<sequence>MQAPLISESRKVDAKARGYETTHFQYLDVCIGSEQQNRLFILLPSKKKSCAFLFETGSLSFSQIYENAHPHDYVKLRVSKFKIKATFNLKPFLKTNGIQDAFTPTAEFSGITDEKLQIDAFGHKKFSKSMKKDSVLLLPLLRAQHQHTEKENYL</sequence>
<name>A0A4V6A541_STECR</name>
<dbReference type="OrthoDB" id="9518664at2759"/>
<reference evidence="2 3" key="2">
    <citation type="journal article" date="2019" name="G3 (Bethesda)">
        <title>Hybrid Assembly of the Genome of the Entomopathogenic Nematode Steinernema carpocapsae Identifies the X-Chromosome.</title>
        <authorList>
            <person name="Serra L."/>
            <person name="Macchietto M."/>
            <person name="Macias-Munoz A."/>
            <person name="McGill C.J."/>
            <person name="Rodriguez I.M."/>
            <person name="Rodriguez B."/>
            <person name="Murad R."/>
            <person name="Mortazavi A."/>
        </authorList>
    </citation>
    <scope>NUCLEOTIDE SEQUENCE [LARGE SCALE GENOMIC DNA]</scope>
    <source>
        <strain evidence="2 3">ALL</strain>
    </source>
</reference>
<organism evidence="2 3">
    <name type="scientific">Steinernema carpocapsae</name>
    <name type="common">Entomopathogenic nematode</name>
    <dbReference type="NCBI Taxonomy" id="34508"/>
    <lineage>
        <taxon>Eukaryota</taxon>
        <taxon>Metazoa</taxon>
        <taxon>Ecdysozoa</taxon>
        <taxon>Nematoda</taxon>
        <taxon>Chromadorea</taxon>
        <taxon>Rhabditida</taxon>
        <taxon>Tylenchina</taxon>
        <taxon>Panagrolaimomorpha</taxon>
        <taxon>Strongyloidoidea</taxon>
        <taxon>Steinernematidae</taxon>
        <taxon>Steinernema</taxon>
    </lineage>
</organism>
<dbReference type="InterPro" id="IPR023796">
    <property type="entry name" value="Serpin_dom"/>
</dbReference>
<dbReference type="Proteomes" id="UP000298663">
    <property type="component" value="Unassembled WGS sequence"/>
</dbReference>
<dbReference type="SUPFAM" id="SSF56574">
    <property type="entry name" value="Serpins"/>
    <property type="match status" value="1"/>
</dbReference>
<dbReference type="Pfam" id="PF00079">
    <property type="entry name" value="Serpin"/>
    <property type="match status" value="1"/>
</dbReference>
<comment type="caution">
    <text evidence="2">The sequence shown here is derived from an EMBL/GenBank/DDBJ whole genome shotgun (WGS) entry which is preliminary data.</text>
</comment>
<proteinExistence type="predicted"/>
<accession>A0A4V6A541</accession>
<dbReference type="AlphaFoldDB" id="A0A4V6A541"/>
<dbReference type="EMBL" id="AZBU02000003">
    <property type="protein sequence ID" value="TKR89345.1"/>
    <property type="molecule type" value="Genomic_DNA"/>
</dbReference>
<keyword evidence="3" id="KW-1185">Reference proteome</keyword>
<dbReference type="InterPro" id="IPR042178">
    <property type="entry name" value="Serpin_sf_1"/>
</dbReference>
<dbReference type="Gene3D" id="3.30.497.10">
    <property type="entry name" value="Antithrombin, subunit I, domain 2"/>
    <property type="match status" value="1"/>
</dbReference>